<comment type="subcellular location">
    <subcellularLocation>
        <location evidence="4">Nucleus</location>
        <location evidence="4">Nucleolus</location>
    </subcellularLocation>
    <subcellularLocation>
        <location evidence="4">Nucleus</location>
        <location evidence="4">Nucleoplasm</location>
    </subcellularLocation>
</comment>
<dbReference type="GO" id="GO:0030687">
    <property type="term" value="C:preribosome, large subunit precursor"/>
    <property type="evidence" value="ECO:0007669"/>
    <property type="project" value="UniProtKB-UniRule"/>
</dbReference>
<dbReference type="Gene3D" id="3.40.50.10190">
    <property type="entry name" value="BRCT domain"/>
    <property type="match status" value="1"/>
</dbReference>
<evidence type="ECO:0000313" key="8">
    <source>
        <dbReference type="Proteomes" id="UP000242942"/>
    </source>
</evidence>
<gene>
    <name evidence="7" type="primary">PES</name>
    <name evidence="7" type="ORF">POCGH01_09014400</name>
</gene>
<dbReference type="AlphaFoldDB" id="A0A1D3THI4"/>
<feature type="region of interest" description="Disordered" evidence="5">
    <location>
        <begin position="733"/>
        <end position="775"/>
    </location>
</feature>
<sequence>MHIHQLQKKRKKKKEGKYLSKRNILKKLFLKETDFQKLCIFKGIYPKDFKEIPLKYRGKFCRNKLYYTDNDLKKLSHEKLIHDFRKIKLTLKKFKKYKLTLKDEEKCKHIIKKFPTYKLDHIIKERFPIFSYAIEQLNDALTTIMSYSFLPSNDNCGIKNIYVKNCITLKDYFHYYIYKTKKLKKGYITVKGYFLQAEILQKKVTWLIPHIFTPYIDTSIDFNLISTFVEYYICLLKFVLFKLYKMDNLIYPPKEYEELKYEKLNHLAYDENFSPKGYISGDHLVEDNSVSANAVATNTVSANAVATNTVSANAVATNTVSANAVATNTVSANAVATNTVSANAVATNTVSANAVATNTVSANAVATNTVSANAVATNTVSANTVATNTVSANTVATNTASANAVATNTAFANAVASNPVESDQPEEGTSKMDESLPKCENVTNEGIVPSMQNPCIKHDIIDEDTVKELFKNHVFYIHGDMPLHVLSIIILSCGGSIAWSSPYSPIKYESNYITHEILEKRVESKKLSKTPKKAKATKKAKGTKAEELGHVIETGEENEYKYARNFVQPQYVFDCINRKQILPCEDYTVGKRLPVHLSPFIEDDNYKHFVRKEEYIINKMLSQHRKYDTDDHKKERDPIQGDSEKDNEHCQLGDDDEIDNSILQKQRHLAMRNQRELEDEDACDQSSVLPNESADVDEESFKIMKRKEDIQRQKITLSKKKRKLYGRIERAERRQKKTLEKFINKAEHRSGKKKMNQKEKKRKSKNWKQKENAPA</sequence>
<evidence type="ECO:0000259" key="6">
    <source>
        <dbReference type="PROSITE" id="PS50172"/>
    </source>
</evidence>
<dbReference type="GO" id="GO:0000463">
    <property type="term" value="P:maturation of LSU-rRNA from tricistronic rRNA transcript (SSU-rRNA, 5.8S rRNA, LSU-rRNA)"/>
    <property type="evidence" value="ECO:0007669"/>
    <property type="project" value="UniProtKB-UniRule"/>
</dbReference>
<protein>
    <recommendedName>
        <fullName evidence="4">Pescadillo homolog</fullName>
    </recommendedName>
</protein>
<dbReference type="PROSITE" id="PS50172">
    <property type="entry name" value="BRCT"/>
    <property type="match status" value="1"/>
</dbReference>
<comment type="function">
    <text evidence="4">Required for maturation of ribosomal RNAs and formation of the large ribosomal subunit.</text>
</comment>
<dbReference type="GO" id="GO:0000466">
    <property type="term" value="P:maturation of 5.8S rRNA from tricistronic rRNA transcript (SSU-rRNA, 5.8S rRNA, LSU-rRNA)"/>
    <property type="evidence" value="ECO:0007669"/>
    <property type="project" value="UniProtKB-UniRule"/>
</dbReference>
<dbReference type="GO" id="GO:0070545">
    <property type="term" value="C:PeBoW complex"/>
    <property type="evidence" value="ECO:0007669"/>
    <property type="project" value="TreeGrafter"/>
</dbReference>
<evidence type="ECO:0000256" key="1">
    <source>
        <dbReference type="ARBA" id="ARBA00022517"/>
    </source>
</evidence>
<feature type="region of interest" description="Disordered" evidence="5">
    <location>
        <begin position="671"/>
        <end position="696"/>
    </location>
</feature>
<keyword evidence="3 4" id="KW-0539">Nucleus</keyword>
<feature type="domain" description="BRCT" evidence="6">
    <location>
        <begin position="465"/>
        <end position="589"/>
    </location>
</feature>
<dbReference type="InterPro" id="IPR010613">
    <property type="entry name" value="PES"/>
</dbReference>
<dbReference type="GO" id="GO:0043021">
    <property type="term" value="F:ribonucleoprotein complex binding"/>
    <property type="evidence" value="ECO:0007669"/>
    <property type="project" value="UniProtKB-UniRule"/>
</dbReference>
<dbReference type="OrthoDB" id="10264910at2759"/>
<dbReference type="VEuPathDB" id="PlasmoDB:PocGH01_09014400"/>
<dbReference type="HAMAP" id="MF_03028">
    <property type="entry name" value="Pescadillo"/>
    <property type="match status" value="1"/>
</dbReference>
<dbReference type="Pfam" id="PF16589">
    <property type="entry name" value="BRCT_2"/>
    <property type="match status" value="1"/>
</dbReference>
<reference evidence="7 8" key="1">
    <citation type="submission" date="2016-06" db="EMBL/GenBank/DDBJ databases">
        <authorList>
            <consortium name="Pathogen Informatics"/>
        </authorList>
    </citation>
    <scope>NUCLEOTIDE SEQUENCE [LARGE SCALE GENOMIC DNA]</scope>
    <source>
        <strain evidence="7">PocGH01</strain>
    </source>
</reference>
<dbReference type="EMBL" id="LT594590">
    <property type="protein sequence ID" value="SCP04411.1"/>
    <property type="molecule type" value="Genomic_DNA"/>
</dbReference>
<comment type="similarity">
    <text evidence="4">Belongs to the pescadillo family.</text>
</comment>
<dbReference type="SUPFAM" id="SSF52113">
    <property type="entry name" value="BRCT domain"/>
    <property type="match status" value="1"/>
</dbReference>
<feature type="compositionally biased region" description="Basic residues" evidence="5">
    <location>
        <begin position="750"/>
        <end position="767"/>
    </location>
</feature>
<keyword evidence="2 4" id="KW-0698">rRNA processing</keyword>
<evidence type="ECO:0000256" key="5">
    <source>
        <dbReference type="SAM" id="MobiDB-lite"/>
    </source>
</evidence>
<evidence type="ECO:0000313" key="7">
    <source>
        <dbReference type="EMBL" id="SCP04411.1"/>
    </source>
</evidence>
<dbReference type="GO" id="GO:0003723">
    <property type="term" value="F:RNA binding"/>
    <property type="evidence" value="ECO:0007669"/>
    <property type="project" value="TreeGrafter"/>
</dbReference>
<feature type="region of interest" description="Disordered" evidence="5">
    <location>
        <begin position="625"/>
        <end position="653"/>
    </location>
</feature>
<feature type="compositionally biased region" description="Basic and acidic residues" evidence="5">
    <location>
        <begin position="733"/>
        <end position="749"/>
    </location>
</feature>
<name>A0A1D3THI4_PLAOA</name>
<dbReference type="GO" id="GO:0005654">
    <property type="term" value="C:nucleoplasm"/>
    <property type="evidence" value="ECO:0007669"/>
    <property type="project" value="UniProtKB-SubCell"/>
</dbReference>
<evidence type="ECO:0000256" key="4">
    <source>
        <dbReference type="HAMAP-Rule" id="MF_03028"/>
    </source>
</evidence>
<dbReference type="Pfam" id="PF06732">
    <property type="entry name" value="Pescadillo_N"/>
    <property type="match status" value="1"/>
</dbReference>
<dbReference type="VEuPathDB" id="PlasmoDB:POWCR01_090009700"/>
<feature type="region of interest" description="Disordered" evidence="5">
    <location>
        <begin position="417"/>
        <end position="436"/>
    </location>
</feature>
<proteinExistence type="inferred from homology"/>
<dbReference type="InterPro" id="IPR001357">
    <property type="entry name" value="BRCT_dom"/>
</dbReference>
<keyword evidence="8" id="KW-1185">Reference proteome</keyword>
<dbReference type="PANTHER" id="PTHR12221:SF6">
    <property type="entry name" value="PESCADILLO HOMOLOG"/>
    <property type="match status" value="1"/>
</dbReference>
<dbReference type="InterPro" id="IPR036420">
    <property type="entry name" value="BRCT_dom_sf"/>
</dbReference>
<accession>A0A1D3THI4</accession>
<organism evidence="7 8">
    <name type="scientific">Plasmodium ovale</name>
    <name type="common">malaria parasite P. ovale</name>
    <dbReference type="NCBI Taxonomy" id="36330"/>
    <lineage>
        <taxon>Eukaryota</taxon>
        <taxon>Sar</taxon>
        <taxon>Alveolata</taxon>
        <taxon>Apicomplexa</taxon>
        <taxon>Aconoidasida</taxon>
        <taxon>Haemosporida</taxon>
        <taxon>Plasmodiidae</taxon>
        <taxon>Plasmodium</taxon>
        <taxon>Plasmodium (Plasmodium)</taxon>
    </lineage>
</organism>
<keyword evidence="1 4" id="KW-0690">Ribosome biogenesis</keyword>
<dbReference type="Proteomes" id="UP000242942">
    <property type="component" value="Chromosome 9"/>
</dbReference>
<evidence type="ECO:0000256" key="2">
    <source>
        <dbReference type="ARBA" id="ARBA00022552"/>
    </source>
</evidence>
<feature type="compositionally biased region" description="Basic and acidic residues" evidence="5">
    <location>
        <begin position="625"/>
        <end position="652"/>
    </location>
</feature>
<evidence type="ECO:0000256" key="3">
    <source>
        <dbReference type="ARBA" id="ARBA00023242"/>
    </source>
</evidence>
<dbReference type="PANTHER" id="PTHR12221">
    <property type="entry name" value="PESCADILLO - RELATED"/>
    <property type="match status" value="1"/>
</dbReference>